<keyword evidence="8" id="KW-0963">Cytoplasm</keyword>
<comment type="function">
    <text evidence="8">Catalyzes the condensation of pantoate with beta-alanine in an ATP-dependent reaction via a pantoyl-adenylate intermediate.</text>
</comment>
<feature type="binding site" evidence="8">
    <location>
        <position position="57"/>
    </location>
    <ligand>
        <name>beta-alanine</name>
        <dbReference type="ChEBI" id="CHEBI:57966"/>
    </ligand>
</feature>
<evidence type="ECO:0000256" key="8">
    <source>
        <dbReference type="HAMAP-Rule" id="MF_00158"/>
    </source>
</evidence>
<evidence type="ECO:0000256" key="6">
    <source>
        <dbReference type="ARBA" id="ARBA00022840"/>
    </source>
</evidence>
<keyword evidence="4 8" id="KW-0566">Pantothenate biosynthesis</keyword>
<dbReference type="Gene3D" id="3.40.50.620">
    <property type="entry name" value="HUPs"/>
    <property type="match status" value="1"/>
</dbReference>
<evidence type="ECO:0000256" key="1">
    <source>
        <dbReference type="ARBA" id="ARBA00004990"/>
    </source>
</evidence>
<feature type="binding site" evidence="8">
    <location>
        <begin position="181"/>
        <end position="184"/>
    </location>
    <ligand>
        <name>ATP</name>
        <dbReference type="ChEBI" id="CHEBI:30616"/>
    </ligand>
</feature>
<evidence type="ECO:0000256" key="7">
    <source>
        <dbReference type="ARBA" id="ARBA00048258"/>
    </source>
</evidence>
<gene>
    <name evidence="8" type="primary">panC</name>
    <name evidence="9" type="ORF">AUP43_09975</name>
</gene>
<dbReference type="NCBIfam" id="TIGR00018">
    <property type="entry name" value="panC"/>
    <property type="match status" value="1"/>
</dbReference>
<dbReference type="STRING" id="580166.AUP43_09975"/>
<comment type="subcellular location">
    <subcellularLocation>
        <location evidence="8">Cytoplasm</location>
    </subcellularLocation>
</comment>
<evidence type="ECO:0000313" key="9">
    <source>
        <dbReference type="EMBL" id="KZD07607.1"/>
    </source>
</evidence>
<evidence type="ECO:0000256" key="2">
    <source>
        <dbReference type="ARBA" id="ARBA00009256"/>
    </source>
</evidence>
<feature type="binding site" evidence="8">
    <location>
        <position position="173"/>
    </location>
    <ligand>
        <name>ATP</name>
        <dbReference type="ChEBI" id="CHEBI:30616"/>
    </ligand>
</feature>
<feature type="binding site" evidence="8">
    <location>
        <position position="150"/>
    </location>
    <ligand>
        <name>(R)-pantoate</name>
        <dbReference type="ChEBI" id="CHEBI:15980"/>
    </ligand>
</feature>
<dbReference type="CDD" id="cd00560">
    <property type="entry name" value="PanC"/>
    <property type="match status" value="1"/>
</dbReference>
<dbReference type="FunFam" id="3.40.50.620:FF:000013">
    <property type="entry name" value="Pantothenate synthetase"/>
    <property type="match status" value="1"/>
</dbReference>
<comment type="pathway">
    <text evidence="1 8">Cofactor biosynthesis; (R)-pantothenate biosynthesis; (R)-pantothenate from (R)-pantoate and beta-alanine: step 1/1.</text>
</comment>
<dbReference type="PANTHER" id="PTHR21299">
    <property type="entry name" value="CYTIDYLATE KINASE/PANTOATE-BETA-ALANINE LIGASE"/>
    <property type="match status" value="1"/>
</dbReference>
<dbReference type="InterPro" id="IPR004821">
    <property type="entry name" value="Cyt_trans-like"/>
</dbReference>
<dbReference type="EC" id="6.3.2.1" evidence="8"/>
<dbReference type="GO" id="GO:0015940">
    <property type="term" value="P:pantothenate biosynthetic process"/>
    <property type="evidence" value="ECO:0007669"/>
    <property type="project" value="UniProtKB-UniRule"/>
</dbReference>
<evidence type="ECO:0000256" key="5">
    <source>
        <dbReference type="ARBA" id="ARBA00022741"/>
    </source>
</evidence>
<feature type="binding site" evidence="8">
    <location>
        <position position="57"/>
    </location>
    <ligand>
        <name>(R)-pantoate</name>
        <dbReference type="ChEBI" id="CHEBI:15980"/>
    </ligand>
</feature>
<dbReference type="PANTHER" id="PTHR21299:SF1">
    <property type="entry name" value="PANTOATE--BETA-ALANINE LIGASE"/>
    <property type="match status" value="1"/>
</dbReference>
<keyword evidence="5 8" id="KW-0547">Nucleotide-binding</keyword>
<feature type="binding site" evidence="8">
    <location>
        <begin position="26"/>
        <end position="33"/>
    </location>
    <ligand>
        <name>ATP</name>
        <dbReference type="ChEBI" id="CHEBI:30616"/>
    </ligand>
</feature>
<dbReference type="GO" id="GO:0005524">
    <property type="term" value="F:ATP binding"/>
    <property type="evidence" value="ECO:0007669"/>
    <property type="project" value="UniProtKB-KW"/>
</dbReference>
<dbReference type="SUPFAM" id="SSF52374">
    <property type="entry name" value="Nucleotidylyl transferase"/>
    <property type="match status" value="1"/>
</dbReference>
<dbReference type="AlphaFoldDB" id="A0A154W2B5"/>
<feature type="binding site" evidence="8">
    <location>
        <begin position="144"/>
        <end position="147"/>
    </location>
    <ligand>
        <name>ATP</name>
        <dbReference type="ChEBI" id="CHEBI:30616"/>
    </ligand>
</feature>
<protein>
    <recommendedName>
        <fullName evidence="8">Pantothenate synthetase</fullName>
        <shortName evidence="8">PS</shortName>
        <ecNumber evidence="8">6.3.2.1</ecNumber>
    </recommendedName>
    <alternativeName>
        <fullName evidence="8">Pantoate--beta-alanine ligase</fullName>
    </alternativeName>
    <alternativeName>
        <fullName evidence="8">Pantoate-activating enzyme</fullName>
    </alternativeName>
</protein>
<accession>A0A154W2B5</accession>
<feature type="active site" description="Proton donor" evidence="8">
    <location>
        <position position="33"/>
    </location>
</feature>
<sequence>MQIARTVEEFRALRASVPALGVVPTMGFLHEGHLSLVRRAKAECGAAAATIFVNPTQFAANEDFSTYPRSLERDLELLRAEGCDFVFAPDRVEAMYPPGFDIRIAVGGVTTMLEGAVRPGHFDGVATVVAKLLNITQPTRAYFGQKDAQQCVVVRKLVRDLNMPTEIVVCPTVREADGLAMSSRNAYLAPAERQAATILIRALRAAEALFQAGEREADALRQAMRAVLAGEPMAVVEYVSAAHPESLAELERIGAAGALLSLAARIGKTRLIDNLVLPPAG</sequence>
<dbReference type="InterPro" id="IPR014729">
    <property type="entry name" value="Rossmann-like_a/b/a_fold"/>
</dbReference>
<evidence type="ECO:0000313" key="10">
    <source>
        <dbReference type="Proteomes" id="UP000076400"/>
    </source>
</evidence>
<keyword evidence="10" id="KW-1185">Reference proteome</keyword>
<dbReference type="InterPro" id="IPR042176">
    <property type="entry name" value="Pantoate_ligase_C"/>
</dbReference>
<comment type="catalytic activity">
    <reaction evidence="7 8">
        <text>(R)-pantoate + beta-alanine + ATP = (R)-pantothenate + AMP + diphosphate + H(+)</text>
        <dbReference type="Rhea" id="RHEA:10912"/>
        <dbReference type="ChEBI" id="CHEBI:15378"/>
        <dbReference type="ChEBI" id="CHEBI:15980"/>
        <dbReference type="ChEBI" id="CHEBI:29032"/>
        <dbReference type="ChEBI" id="CHEBI:30616"/>
        <dbReference type="ChEBI" id="CHEBI:33019"/>
        <dbReference type="ChEBI" id="CHEBI:57966"/>
        <dbReference type="ChEBI" id="CHEBI:456215"/>
        <dbReference type="EC" id="6.3.2.1"/>
    </reaction>
</comment>
<comment type="similarity">
    <text evidence="2 8">Belongs to the pantothenate synthetase family.</text>
</comment>
<comment type="miscellaneous">
    <text evidence="8">The reaction proceeds by a bi uni uni bi ping pong mechanism.</text>
</comment>
<dbReference type="OrthoDB" id="9773087at2"/>
<dbReference type="GO" id="GO:0005829">
    <property type="term" value="C:cytosol"/>
    <property type="evidence" value="ECO:0007669"/>
    <property type="project" value="TreeGrafter"/>
</dbReference>
<dbReference type="InterPro" id="IPR003721">
    <property type="entry name" value="Pantoate_ligase"/>
</dbReference>
<dbReference type="RefSeq" id="WP_067556714.1">
    <property type="nucleotide sequence ID" value="NZ_LPXN01000114.1"/>
</dbReference>
<dbReference type="GO" id="GO:0004592">
    <property type="term" value="F:pantoate-beta-alanine ligase activity"/>
    <property type="evidence" value="ECO:0007669"/>
    <property type="project" value="UniProtKB-UniRule"/>
</dbReference>
<dbReference type="UniPathway" id="UPA00028">
    <property type="reaction ID" value="UER00005"/>
</dbReference>
<comment type="subunit">
    <text evidence="8">Homodimer.</text>
</comment>
<dbReference type="Pfam" id="PF02569">
    <property type="entry name" value="Pantoate_ligase"/>
    <property type="match status" value="1"/>
</dbReference>
<organism evidence="9 10">
    <name type="scientific">Oceanibaculum pacificum</name>
    <dbReference type="NCBI Taxonomy" id="580166"/>
    <lineage>
        <taxon>Bacteria</taxon>
        <taxon>Pseudomonadati</taxon>
        <taxon>Pseudomonadota</taxon>
        <taxon>Alphaproteobacteria</taxon>
        <taxon>Rhodospirillales</taxon>
        <taxon>Oceanibaculaceae</taxon>
        <taxon>Oceanibaculum</taxon>
    </lineage>
</organism>
<evidence type="ECO:0000256" key="3">
    <source>
        <dbReference type="ARBA" id="ARBA00022598"/>
    </source>
</evidence>
<name>A0A154W2B5_9PROT</name>
<keyword evidence="3 8" id="KW-0436">Ligase</keyword>
<dbReference type="HAMAP" id="MF_00158">
    <property type="entry name" value="PanC"/>
    <property type="match status" value="1"/>
</dbReference>
<dbReference type="Proteomes" id="UP000076400">
    <property type="component" value="Unassembled WGS sequence"/>
</dbReference>
<dbReference type="EMBL" id="LPXN01000114">
    <property type="protein sequence ID" value="KZD07607.1"/>
    <property type="molecule type" value="Genomic_DNA"/>
</dbReference>
<dbReference type="NCBIfam" id="TIGR00125">
    <property type="entry name" value="cyt_tran_rel"/>
    <property type="match status" value="1"/>
</dbReference>
<reference evidence="9 10" key="1">
    <citation type="submission" date="2015-12" db="EMBL/GenBank/DDBJ databases">
        <title>Genome sequence of Oceanibaculum pacificum MCCC 1A02656.</title>
        <authorList>
            <person name="Lu L."/>
            <person name="Lai Q."/>
            <person name="Shao Z."/>
            <person name="Qian P."/>
        </authorList>
    </citation>
    <scope>NUCLEOTIDE SEQUENCE [LARGE SCALE GENOMIC DNA]</scope>
    <source>
        <strain evidence="9 10">MCCC 1A02656</strain>
    </source>
</reference>
<comment type="caution">
    <text evidence="9">The sequence shown here is derived from an EMBL/GenBank/DDBJ whole genome shotgun (WGS) entry which is preliminary data.</text>
</comment>
<keyword evidence="6 8" id="KW-0067">ATP-binding</keyword>
<proteinExistence type="inferred from homology"/>
<dbReference type="Gene3D" id="3.30.1300.10">
    <property type="entry name" value="Pantoate-beta-alanine ligase, C-terminal domain"/>
    <property type="match status" value="1"/>
</dbReference>
<evidence type="ECO:0000256" key="4">
    <source>
        <dbReference type="ARBA" id="ARBA00022655"/>
    </source>
</evidence>